<dbReference type="Proteomes" id="UP000327157">
    <property type="component" value="Chromosome 13"/>
</dbReference>
<name>A0A5N5F8W1_9ROSA</name>
<keyword evidence="1" id="KW-0175">Coiled coil</keyword>
<dbReference type="AlphaFoldDB" id="A0A5N5F8W1"/>
<sequence length="118" mass="13781">MENSNKALDAMKTERYELSTKATTLQAEVSSRDNQINEKNKTLQHMQTEHQELLNGAEGERKQVEELTERAKELEEEFQRQRFVIMEGIEEKGEAIRQLCFSLEHYRNQESSSFGNLS</sequence>
<comment type="caution">
    <text evidence="2">The sequence shown here is derived from an EMBL/GenBank/DDBJ whole genome shotgun (WGS) entry which is preliminary data.</text>
</comment>
<gene>
    <name evidence="2" type="ORF">D8674_009760</name>
</gene>
<evidence type="ECO:0000313" key="2">
    <source>
        <dbReference type="EMBL" id="KAB2599489.1"/>
    </source>
</evidence>
<reference evidence="2 3" key="1">
    <citation type="submission" date="2019-09" db="EMBL/GenBank/DDBJ databases">
        <authorList>
            <person name="Ou C."/>
        </authorList>
    </citation>
    <scope>NUCLEOTIDE SEQUENCE [LARGE SCALE GENOMIC DNA]</scope>
    <source>
        <strain evidence="2">S2</strain>
        <tissue evidence="2">Leaf</tissue>
    </source>
</reference>
<keyword evidence="3" id="KW-1185">Reference proteome</keyword>
<reference evidence="2 3" key="3">
    <citation type="submission" date="2019-11" db="EMBL/GenBank/DDBJ databases">
        <title>A de novo genome assembly of a pear dwarfing rootstock.</title>
        <authorList>
            <person name="Wang F."/>
            <person name="Wang J."/>
            <person name="Li S."/>
            <person name="Zhang Y."/>
            <person name="Fang M."/>
            <person name="Ma L."/>
            <person name="Zhao Y."/>
            <person name="Jiang S."/>
        </authorList>
    </citation>
    <scope>NUCLEOTIDE SEQUENCE [LARGE SCALE GENOMIC DNA]</scope>
    <source>
        <strain evidence="2">S2</strain>
        <tissue evidence="2">Leaf</tissue>
    </source>
</reference>
<feature type="coiled-coil region" evidence="1">
    <location>
        <begin position="50"/>
        <end position="84"/>
    </location>
</feature>
<evidence type="ECO:0000256" key="1">
    <source>
        <dbReference type="SAM" id="Coils"/>
    </source>
</evidence>
<accession>A0A5N5F8W1</accession>
<reference evidence="3" key="2">
    <citation type="submission" date="2019-10" db="EMBL/GenBank/DDBJ databases">
        <title>A de novo genome assembly of a pear dwarfing rootstock.</title>
        <authorList>
            <person name="Wang F."/>
            <person name="Wang J."/>
            <person name="Li S."/>
            <person name="Zhang Y."/>
            <person name="Fang M."/>
            <person name="Ma L."/>
            <person name="Zhao Y."/>
            <person name="Jiang S."/>
        </authorList>
    </citation>
    <scope>NUCLEOTIDE SEQUENCE [LARGE SCALE GENOMIC DNA]</scope>
</reference>
<proteinExistence type="predicted"/>
<evidence type="ECO:0000313" key="3">
    <source>
        <dbReference type="Proteomes" id="UP000327157"/>
    </source>
</evidence>
<dbReference type="OrthoDB" id="1898513at2759"/>
<organism evidence="2 3">
    <name type="scientific">Pyrus ussuriensis x Pyrus communis</name>
    <dbReference type="NCBI Taxonomy" id="2448454"/>
    <lineage>
        <taxon>Eukaryota</taxon>
        <taxon>Viridiplantae</taxon>
        <taxon>Streptophyta</taxon>
        <taxon>Embryophyta</taxon>
        <taxon>Tracheophyta</taxon>
        <taxon>Spermatophyta</taxon>
        <taxon>Magnoliopsida</taxon>
        <taxon>eudicotyledons</taxon>
        <taxon>Gunneridae</taxon>
        <taxon>Pentapetalae</taxon>
        <taxon>rosids</taxon>
        <taxon>fabids</taxon>
        <taxon>Rosales</taxon>
        <taxon>Rosaceae</taxon>
        <taxon>Amygdaloideae</taxon>
        <taxon>Maleae</taxon>
        <taxon>Pyrus</taxon>
    </lineage>
</organism>
<protein>
    <submittedName>
        <fullName evidence="2">Golgin subfamily A member 3-like</fullName>
    </submittedName>
</protein>
<dbReference type="EMBL" id="SMOL01000753">
    <property type="protein sequence ID" value="KAB2599489.1"/>
    <property type="molecule type" value="Genomic_DNA"/>
</dbReference>